<dbReference type="RefSeq" id="WP_270025724.1">
    <property type="nucleotide sequence ID" value="NZ_JAPDDP010000021.1"/>
</dbReference>
<evidence type="ECO:0000313" key="2">
    <source>
        <dbReference type="Proteomes" id="UP001147653"/>
    </source>
</evidence>
<dbReference type="EMBL" id="JAPDDP010000021">
    <property type="protein sequence ID" value="MDA0181410.1"/>
    <property type="molecule type" value="Genomic_DNA"/>
</dbReference>
<dbReference type="AlphaFoldDB" id="A0A9X3NAL6"/>
<dbReference type="Proteomes" id="UP001147653">
    <property type="component" value="Unassembled WGS sequence"/>
</dbReference>
<gene>
    <name evidence="1" type="ORF">OJ997_13985</name>
</gene>
<evidence type="ECO:0000313" key="1">
    <source>
        <dbReference type="EMBL" id="MDA0181410.1"/>
    </source>
</evidence>
<sequence length="443" mass="45700">MLVVAAPAEAAPPWSAPVAIPVSQLPPRVEANELDQAGLLPHLSAGKFLAAPQLVWWRGGEDSRTLVALNGTQTLRVRTSRSAVASSRYAVSRVLTLDARIVDRANLERKQLGYRIGDARLERLGSVREIGGPRSIRWAPQLAVNEDGAAIAAWHHIVRGRSDEIQVAWRPAGGSFSAIRTIATTGIDDESIVGVGIDTGGRAVVAYSRNGRLAVRAIHVKTGWMSAEASVAPPAGQRRPTEIVVGTGEPGNVVVAWRAYPVTEGPTGHVDAAAAIIPVGSNRPRAAVSLAEGNLVGYPRGPIAATVDATGRPIVAWTVPATPGVSVPTVRIADQSGAWGAPQVLDASGSIGSLVRVGEGAAVSWLRESPGGEGHGDPLGVFASVTGPDGRFGPAELIDDVSAANRFDGLQPPGLGPSVTGGLLAVYADLNNGPGGSARVSSR</sequence>
<comment type="caution">
    <text evidence="1">The sequence shown here is derived from an EMBL/GenBank/DDBJ whole genome shotgun (WGS) entry which is preliminary data.</text>
</comment>
<organism evidence="1 2">
    <name type="scientific">Solirubrobacter phytolaccae</name>
    <dbReference type="NCBI Taxonomy" id="1404360"/>
    <lineage>
        <taxon>Bacteria</taxon>
        <taxon>Bacillati</taxon>
        <taxon>Actinomycetota</taxon>
        <taxon>Thermoleophilia</taxon>
        <taxon>Solirubrobacterales</taxon>
        <taxon>Solirubrobacteraceae</taxon>
        <taxon>Solirubrobacter</taxon>
    </lineage>
</organism>
<protein>
    <submittedName>
        <fullName evidence="1">Uncharacterized protein</fullName>
    </submittedName>
</protein>
<name>A0A9X3NAL6_9ACTN</name>
<keyword evidence="2" id="KW-1185">Reference proteome</keyword>
<reference evidence="1" key="1">
    <citation type="submission" date="2022-10" db="EMBL/GenBank/DDBJ databases">
        <title>The WGS of Solirubrobacter phytolaccae KCTC 29190.</title>
        <authorList>
            <person name="Jiang Z."/>
        </authorList>
    </citation>
    <scope>NUCLEOTIDE SEQUENCE</scope>
    <source>
        <strain evidence="1">KCTC 29190</strain>
    </source>
</reference>
<accession>A0A9X3NAL6</accession>
<proteinExistence type="predicted"/>